<keyword evidence="3" id="KW-0156">Chromatin regulator</keyword>
<dbReference type="STRING" id="71784.A0A1Y2BIH2"/>
<proteinExistence type="inferred from homology"/>
<evidence type="ECO:0008006" key="10">
    <source>
        <dbReference type="Google" id="ProtNLM"/>
    </source>
</evidence>
<dbReference type="Proteomes" id="UP000193986">
    <property type="component" value="Unassembled WGS sequence"/>
</dbReference>
<dbReference type="PANTHER" id="PTHR13581:SF5">
    <property type="entry name" value="MRG_MORF4L-BINDING PROTEIN"/>
    <property type="match status" value="1"/>
</dbReference>
<feature type="compositionally biased region" description="Basic and acidic residues" evidence="7">
    <location>
        <begin position="117"/>
        <end position="126"/>
    </location>
</feature>
<dbReference type="AlphaFoldDB" id="A0A1Y2BIH2"/>
<keyword evidence="9" id="KW-1185">Reference proteome</keyword>
<dbReference type="InParanoid" id="A0A1Y2BIH2"/>
<keyword evidence="5" id="KW-0804">Transcription</keyword>
<dbReference type="OrthoDB" id="5595141at2759"/>
<feature type="region of interest" description="Disordered" evidence="7">
    <location>
        <begin position="173"/>
        <end position="266"/>
    </location>
</feature>
<evidence type="ECO:0000256" key="3">
    <source>
        <dbReference type="ARBA" id="ARBA00022853"/>
    </source>
</evidence>
<comment type="caution">
    <text evidence="8">The sequence shown here is derived from an EMBL/GenBank/DDBJ whole genome shotgun (WGS) entry which is preliminary data.</text>
</comment>
<protein>
    <recommendedName>
        <fullName evidence="10">Chromatin modification-related protein EAF7-domain-containing protein</fullName>
    </recommendedName>
</protein>
<dbReference type="InterPro" id="IPR012423">
    <property type="entry name" value="Eaf7/MRGBP"/>
</dbReference>
<evidence type="ECO:0000256" key="7">
    <source>
        <dbReference type="SAM" id="MobiDB-lite"/>
    </source>
</evidence>
<organism evidence="8 9">
    <name type="scientific">Naematelia encephala</name>
    <dbReference type="NCBI Taxonomy" id="71784"/>
    <lineage>
        <taxon>Eukaryota</taxon>
        <taxon>Fungi</taxon>
        <taxon>Dikarya</taxon>
        <taxon>Basidiomycota</taxon>
        <taxon>Agaricomycotina</taxon>
        <taxon>Tremellomycetes</taxon>
        <taxon>Tremellales</taxon>
        <taxon>Naemateliaceae</taxon>
        <taxon>Naematelia</taxon>
    </lineage>
</organism>
<comment type="subcellular location">
    <subcellularLocation>
        <location evidence="1">Nucleus</location>
    </subcellularLocation>
</comment>
<feature type="compositionally biased region" description="Low complexity" evidence="7">
    <location>
        <begin position="104"/>
        <end position="114"/>
    </location>
</feature>
<dbReference type="EMBL" id="MCFC01000002">
    <property type="protein sequence ID" value="ORY34579.1"/>
    <property type="molecule type" value="Genomic_DNA"/>
</dbReference>
<accession>A0A1Y2BIH2</accession>
<dbReference type="GO" id="GO:0005634">
    <property type="term" value="C:nucleus"/>
    <property type="evidence" value="ECO:0007669"/>
    <property type="project" value="UniProtKB-SubCell"/>
</dbReference>
<sequence length="266" mass="28803">MSNSPDRAGSSAPLATELDVELALLKSLPEARPVGRNKHFGIIQLQATIHRRTGVLLDVSDLWSRLDDLFDMDALNDMASSSTVSIPASPEPLSPLIRPRHSRSTTSLSSISSSGHGGKESRSAKVIDSRHFASTFEIPYLRGEERDASVSVTKESEESDQVWPGIIYPRAESGVQEDPTWGNNQPGLGIAATPTATAKKGKKGKGKVEESVRAGSSSLSEDEDRKGRRTSGTGIKKRKRESGTTVDASEDEVSVAPKSERRRRKR</sequence>
<dbReference type="GO" id="GO:0006357">
    <property type="term" value="P:regulation of transcription by RNA polymerase II"/>
    <property type="evidence" value="ECO:0007669"/>
    <property type="project" value="TreeGrafter"/>
</dbReference>
<reference evidence="8 9" key="1">
    <citation type="submission" date="2016-07" db="EMBL/GenBank/DDBJ databases">
        <title>Pervasive Adenine N6-methylation of Active Genes in Fungi.</title>
        <authorList>
            <consortium name="DOE Joint Genome Institute"/>
            <person name="Mondo S.J."/>
            <person name="Dannebaum R.O."/>
            <person name="Kuo R.C."/>
            <person name="Labutti K."/>
            <person name="Haridas S."/>
            <person name="Kuo A."/>
            <person name="Salamov A."/>
            <person name="Ahrendt S.R."/>
            <person name="Lipzen A."/>
            <person name="Sullivan W."/>
            <person name="Andreopoulos W.B."/>
            <person name="Clum A."/>
            <person name="Lindquist E."/>
            <person name="Daum C."/>
            <person name="Ramamoorthy G.K."/>
            <person name="Gryganskyi A."/>
            <person name="Culley D."/>
            <person name="Magnuson J.K."/>
            <person name="James T.Y."/>
            <person name="O'Malley M.A."/>
            <person name="Stajich J.E."/>
            <person name="Spatafora J.W."/>
            <person name="Visel A."/>
            <person name="Grigoriev I.V."/>
        </authorList>
    </citation>
    <scope>NUCLEOTIDE SEQUENCE [LARGE SCALE GENOMIC DNA]</scope>
    <source>
        <strain evidence="8 9">68-887.2</strain>
    </source>
</reference>
<keyword evidence="4" id="KW-0805">Transcription regulation</keyword>
<evidence type="ECO:0000313" key="9">
    <source>
        <dbReference type="Proteomes" id="UP000193986"/>
    </source>
</evidence>
<dbReference type="GO" id="GO:0035267">
    <property type="term" value="C:NuA4 histone acetyltransferase complex"/>
    <property type="evidence" value="ECO:0007669"/>
    <property type="project" value="TreeGrafter"/>
</dbReference>
<evidence type="ECO:0000313" key="8">
    <source>
        <dbReference type="EMBL" id="ORY34579.1"/>
    </source>
</evidence>
<comment type="similarity">
    <text evidence="2">Belongs to the EAF7 family.</text>
</comment>
<feature type="region of interest" description="Disordered" evidence="7">
    <location>
        <begin position="145"/>
        <end position="164"/>
    </location>
</feature>
<evidence type="ECO:0000256" key="5">
    <source>
        <dbReference type="ARBA" id="ARBA00023163"/>
    </source>
</evidence>
<dbReference type="GO" id="GO:0006325">
    <property type="term" value="P:chromatin organization"/>
    <property type="evidence" value="ECO:0007669"/>
    <property type="project" value="UniProtKB-KW"/>
</dbReference>
<dbReference type="PANTHER" id="PTHR13581">
    <property type="entry name" value="MRG-BINDING PROTEIN"/>
    <property type="match status" value="1"/>
</dbReference>
<evidence type="ECO:0000256" key="6">
    <source>
        <dbReference type="ARBA" id="ARBA00023242"/>
    </source>
</evidence>
<evidence type="ECO:0000256" key="2">
    <source>
        <dbReference type="ARBA" id="ARBA00007117"/>
    </source>
</evidence>
<evidence type="ECO:0000256" key="1">
    <source>
        <dbReference type="ARBA" id="ARBA00004123"/>
    </source>
</evidence>
<evidence type="ECO:0000256" key="4">
    <source>
        <dbReference type="ARBA" id="ARBA00023015"/>
    </source>
</evidence>
<keyword evidence="6" id="KW-0539">Nucleus</keyword>
<feature type="region of interest" description="Disordered" evidence="7">
    <location>
        <begin position="82"/>
        <end position="126"/>
    </location>
</feature>
<dbReference type="Pfam" id="PF07904">
    <property type="entry name" value="Eaf7"/>
    <property type="match status" value="1"/>
</dbReference>
<name>A0A1Y2BIH2_9TREE</name>
<gene>
    <name evidence="8" type="ORF">BCR39DRAFT_513465</name>
</gene>